<name>A0A8J2Z209_9PROT</name>
<reference evidence="1" key="2">
    <citation type="submission" date="2020-09" db="EMBL/GenBank/DDBJ databases">
        <authorList>
            <person name="Sun Q."/>
            <person name="Zhou Y."/>
        </authorList>
    </citation>
    <scope>NUCLEOTIDE SEQUENCE</scope>
    <source>
        <strain evidence="1">CGMCC 1.15725</strain>
    </source>
</reference>
<evidence type="ECO:0000313" key="1">
    <source>
        <dbReference type="EMBL" id="GGF48663.1"/>
    </source>
</evidence>
<accession>A0A8J2Z209</accession>
<keyword evidence="2" id="KW-1185">Reference proteome</keyword>
<dbReference type="EMBL" id="BMJQ01000028">
    <property type="protein sequence ID" value="GGF48663.1"/>
    <property type="molecule type" value="Genomic_DNA"/>
</dbReference>
<organism evidence="1 2">
    <name type="scientific">Aliidongia dinghuensis</name>
    <dbReference type="NCBI Taxonomy" id="1867774"/>
    <lineage>
        <taxon>Bacteria</taxon>
        <taxon>Pseudomonadati</taxon>
        <taxon>Pseudomonadota</taxon>
        <taxon>Alphaproteobacteria</taxon>
        <taxon>Rhodospirillales</taxon>
        <taxon>Dongiaceae</taxon>
        <taxon>Aliidongia</taxon>
    </lineage>
</organism>
<protein>
    <submittedName>
        <fullName evidence="1">Uncharacterized protein</fullName>
    </submittedName>
</protein>
<proteinExistence type="predicted"/>
<evidence type="ECO:0000313" key="2">
    <source>
        <dbReference type="Proteomes" id="UP000646365"/>
    </source>
</evidence>
<comment type="caution">
    <text evidence="1">The sequence shown here is derived from an EMBL/GenBank/DDBJ whole genome shotgun (WGS) entry which is preliminary data.</text>
</comment>
<gene>
    <name evidence="1" type="ORF">GCM10011611_63820</name>
</gene>
<sequence>MPAAAQTNVTTLTLSDLKSLFVTQKQYFVLDDEQSATSPSYNHLHITQLDTTTGAFEGAIYVPLVPTYDVPNTVVPVTGKITLTQEGLSNVSPFGYYYTISFSWQYSPNACELQTANYSGAIMFLGYDGSGKMRGTIGGMVSNNYGACTLGSWTLGPVPFSGQLTK</sequence>
<dbReference type="Proteomes" id="UP000646365">
    <property type="component" value="Unassembled WGS sequence"/>
</dbReference>
<dbReference type="AlphaFoldDB" id="A0A8J2Z209"/>
<dbReference type="RefSeq" id="WP_189052261.1">
    <property type="nucleotide sequence ID" value="NZ_BMJQ01000028.1"/>
</dbReference>
<reference evidence="1" key="1">
    <citation type="journal article" date="2014" name="Int. J. Syst. Evol. Microbiol.">
        <title>Complete genome sequence of Corynebacterium casei LMG S-19264T (=DSM 44701T), isolated from a smear-ripened cheese.</title>
        <authorList>
            <consortium name="US DOE Joint Genome Institute (JGI-PGF)"/>
            <person name="Walter F."/>
            <person name="Albersmeier A."/>
            <person name="Kalinowski J."/>
            <person name="Ruckert C."/>
        </authorList>
    </citation>
    <scope>NUCLEOTIDE SEQUENCE</scope>
    <source>
        <strain evidence="1">CGMCC 1.15725</strain>
    </source>
</reference>